<feature type="compositionally biased region" description="Basic and acidic residues" evidence="1">
    <location>
        <begin position="55"/>
        <end position="74"/>
    </location>
</feature>
<name>A0A1Y5I4K8_OSTTA</name>
<dbReference type="Proteomes" id="UP000195557">
    <property type="component" value="Unassembled WGS sequence"/>
</dbReference>
<reference evidence="2" key="1">
    <citation type="submission" date="2017-04" db="EMBL/GenBank/DDBJ databases">
        <title>Population genomics of picophytoplankton unveils novel chromosome hypervariability.</title>
        <authorList>
            <consortium name="DOE Joint Genome Institute"/>
            <person name="Blanc-Mathieu R."/>
            <person name="Krasovec M."/>
            <person name="Hebrard M."/>
            <person name="Yau S."/>
            <person name="Desgranges E."/>
            <person name="Martin J."/>
            <person name="Schackwitz W."/>
            <person name="Kuo A."/>
            <person name="Salin G."/>
            <person name="Donnadieu C."/>
            <person name="Desdevises Y."/>
            <person name="Sanchez-Ferandin S."/>
            <person name="Moreau H."/>
            <person name="Rivals E."/>
            <person name="Grigoriev I.V."/>
            <person name="Grimsley N."/>
            <person name="Eyre-Walker A."/>
            <person name="Piganeau G."/>
        </authorList>
    </citation>
    <scope>NUCLEOTIDE SEQUENCE [LARGE SCALE GENOMIC DNA]</scope>
    <source>
        <strain evidence="2">RCC 1115</strain>
    </source>
</reference>
<dbReference type="EMBL" id="KZ155839">
    <property type="protein sequence ID" value="OUS42102.1"/>
    <property type="molecule type" value="Genomic_DNA"/>
</dbReference>
<organism evidence="2">
    <name type="scientific">Ostreococcus tauri</name>
    <name type="common">Marine green alga</name>
    <dbReference type="NCBI Taxonomy" id="70448"/>
    <lineage>
        <taxon>Eukaryota</taxon>
        <taxon>Viridiplantae</taxon>
        <taxon>Chlorophyta</taxon>
        <taxon>Mamiellophyceae</taxon>
        <taxon>Mamiellales</taxon>
        <taxon>Bathycoccaceae</taxon>
        <taxon>Ostreococcus</taxon>
    </lineage>
</organism>
<accession>A0A1Y5I4K8</accession>
<proteinExistence type="predicted"/>
<protein>
    <submittedName>
        <fullName evidence="2">Uncharacterized protein</fullName>
    </submittedName>
</protein>
<dbReference type="AlphaFoldDB" id="A0A1Y5I4K8"/>
<feature type="compositionally biased region" description="Basic and acidic residues" evidence="1">
    <location>
        <begin position="11"/>
        <end position="23"/>
    </location>
</feature>
<feature type="region of interest" description="Disordered" evidence="1">
    <location>
        <begin position="1"/>
        <end position="74"/>
    </location>
</feature>
<sequence length="227" mass="25090">MVARTSRRAVAAREESSSPREETFAAAIATPLDAGTSDGEILLNARDSPSEGVDVDERERGDDRHHVRDDSAADDARRALPDWWKKVDRAPIGAHGVDMVIPRGPYQSGKGTTAALKRLAIAEGRSVKVCTTRHNGMRGVLMCKGVSDFKRSGRRELQPWTWRSAHDHHSLSAPLTDTADDTRHLIRTSLTSCASSRRFSRASTRSGDLYAWELCKCELTRESLQIP</sequence>
<evidence type="ECO:0000313" key="2">
    <source>
        <dbReference type="EMBL" id="OUS42102.1"/>
    </source>
</evidence>
<evidence type="ECO:0000256" key="1">
    <source>
        <dbReference type="SAM" id="MobiDB-lite"/>
    </source>
</evidence>
<gene>
    <name evidence="2" type="ORF">BE221DRAFT_196420</name>
</gene>